<protein>
    <submittedName>
        <fullName evidence="7">Protein-disulfide isomerase</fullName>
    </submittedName>
</protein>
<dbReference type="InterPro" id="IPR001853">
    <property type="entry name" value="DSBA-like_thioredoxin_dom"/>
</dbReference>
<dbReference type="GO" id="GO:0015036">
    <property type="term" value="F:disulfide oxidoreductase activity"/>
    <property type="evidence" value="ECO:0007669"/>
    <property type="project" value="UniProtKB-ARBA"/>
</dbReference>
<evidence type="ECO:0000313" key="7">
    <source>
        <dbReference type="EMBL" id="SFV34810.1"/>
    </source>
</evidence>
<keyword evidence="8" id="KW-1185">Reference proteome</keyword>
<feature type="chain" id="PRO_5011476956" evidence="5">
    <location>
        <begin position="38"/>
        <end position="285"/>
    </location>
</feature>
<sequence length="285" mass="30740">MTLKTTFWKSLNLASTGKRCAAALLGLALLGSAFSPAVHFVSGAARADAIAPTAGGTAFTDEQKKALGDIIKDYLLKNPEIMLEVQNAYDEKSQKEQEARTKAFMAENAKSIYRSPNSSVAGNPDGDITVVEFFDFNCGYCKHGLPEVQKLIAGDKNVRVVFKELPILSKGSEEAAKAALAAKRQGKYWEFHQAMLSSKGQANEASALKAAESLGLDMNKFKADMASDDVKNELMEMLKLAKAMGVNGTPHFLVGDKSVPGAPEDLHEQLEALVTDFRKNKCATC</sequence>
<dbReference type="PROSITE" id="PS51352">
    <property type="entry name" value="THIOREDOXIN_2"/>
    <property type="match status" value="1"/>
</dbReference>
<name>A0A1I7NJI7_9HYPH</name>
<feature type="signal peptide" evidence="5">
    <location>
        <begin position="1"/>
        <end position="37"/>
    </location>
</feature>
<dbReference type="Gene3D" id="3.40.30.10">
    <property type="entry name" value="Glutaredoxin"/>
    <property type="match status" value="1"/>
</dbReference>
<accession>A0A1I7NJI7</accession>
<proteinExistence type="predicted"/>
<reference evidence="8" key="1">
    <citation type="submission" date="2016-10" db="EMBL/GenBank/DDBJ databases">
        <authorList>
            <person name="Varghese N."/>
            <person name="Submissions S."/>
        </authorList>
    </citation>
    <scope>NUCLEOTIDE SEQUENCE [LARGE SCALE GENOMIC DNA]</scope>
    <source>
        <strain evidence="8">DSM 1565</strain>
    </source>
</reference>
<keyword evidence="7" id="KW-0413">Isomerase</keyword>
<dbReference type="InterPro" id="IPR041205">
    <property type="entry name" value="ScsC_N"/>
</dbReference>
<dbReference type="Pfam" id="PF18312">
    <property type="entry name" value="ScsC_N"/>
    <property type="match status" value="1"/>
</dbReference>
<dbReference type="AlphaFoldDB" id="A0A1I7NJI7"/>
<feature type="domain" description="Thioredoxin" evidence="6">
    <location>
        <begin position="93"/>
        <end position="275"/>
    </location>
</feature>
<organism evidence="7 8">
    <name type="scientific">Hyphomicrobium facile</name>
    <dbReference type="NCBI Taxonomy" id="51670"/>
    <lineage>
        <taxon>Bacteria</taxon>
        <taxon>Pseudomonadati</taxon>
        <taxon>Pseudomonadota</taxon>
        <taxon>Alphaproteobacteria</taxon>
        <taxon>Hyphomicrobiales</taxon>
        <taxon>Hyphomicrobiaceae</taxon>
        <taxon>Hyphomicrobium</taxon>
    </lineage>
</organism>
<dbReference type="RefSeq" id="WP_092867913.1">
    <property type="nucleotide sequence ID" value="NZ_FPCH01000002.1"/>
</dbReference>
<keyword evidence="4" id="KW-0676">Redox-active center</keyword>
<gene>
    <name evidence="7" type="ORF">SAMN04488557_2429</name>
</gene>
<dbReference type="PANTHER" id="PTHR13887:SF14">
    <property type="entry name" value="DISULFIDE BOND FORMATION PROTEIN D"/>
    <property type="match status" value="1"/>
</dbReference>
<evidence type="ECO:0000313" key="8">
    <source>
        <dbReference type="Proteomes" id="UP000199423"/>
    </source>
</evidence>
<keyword evidence="2" id="KW-0560">Oxidoreductase</keyword>
<evidence type="ECO:0000256" key="1">
    <source>
        <dbReference type="ARBA" id="ARBA00022729"/>
    </source>
</evidence>
<dbReference type="CDD" id="cd03023">
    <property type="entry name" value="DsbA_Com1_like"/>
    <property type="match status" value="1"/>
</dbReference>
<dbReference type="PROSITE" id="PS00194">
    <property type="entry name" value="THIOREDOXIN_1"/>
    <property type="match status" value="1"/>
</dbReference>
<dbReference type="OrthoDB" id="9780147at2"/>
<dbReference type="STRING" id="51670.SAMN04488557_2429"/>
<dbReference type="InterPro" id="IPR036249">
    <property type="entry name" value="Thioredoxin-like_sf"/>
</dbReference>
<dbReference type="GO" id="GO:0016853">
    <property type="term" value="F:isomerase activity"/>
    <property type="evidence" value="ECO:0007669"/>
    <property type="project" value="UniProtKB-KW"/>
</dbReference>
<dbReference type="InterPro" id="IPR017937">
    <property type="entry name" value="Thioredoxin_CS"/>
</dbReference>
<dbReference type="InterPro" id="IPR013766">
    <property type="entry name" value="Thioredoxin_domain"/>
</dbReference>
<evidence type="ECO:0000256" key="3">
    <source>
        <dbReference type="ARBA" id="ARBA00023157"/>
    </source>
</evidence>
<dbReference type="EMBL" id="FPCH01000002">
    <property type="protein sequence ID" value="SFV34810.1"/>
    <property type="molecule type" value="Genomic_DNA"/>
</dbReference>
<evidence type="ECO:0000256" key="2">
    <source>
        <dbReference type="ARBA" id="ARBA00023002"/>
    </source>
</evidence>
<dbReference type="Pfam" id="PF01323">
    <property type="entry name" value="DSBA"/>
    <property type="match status" value="1"/>
</dbReference>
<dbReference type="PANTHER" id="PTHR13887">
    <property type="entry name" value="GLUTATHIONE S-TRANSFERASE KAPPA"/>
    <property type="match status" value="1"/>
</dbReference>
<dbReference type="SUPFAM" id="SSF52833">
    <property type="entry name" value="Thioredoxin-like"/>
    <property type="match status" value="1"/>
</dbReference>
<evidence type="ECO:0000256" key="4">
    <source>
        <dbReference type="ARBA" id="ARBA00023284"/>
    </source>
</evidence>
<evidence type="ECO:0000259" key="6">
    <source>
        <dbReference type="PROSITE" id="PS51352"/>
    </source>
</evidence>
<keyword evidence="1 5" id="KW-0732">Signal</keyword>
<evidence type="ECO:0000256" key="5">
    <source>
        <dbReference type="SAM" id="SignalP"/>
    </source>
</evidence>
<keyword evidence="3" id="KW-1015">Disulfide bond</keyword>
<dbReference type="Proteomes" id="UP000199423">
    <property type="component" value="Unassembled WGS sequence"/>
</dbReference>